<feature type="compositionally biased region" description="Polar residues" evidence="1">
    <location>
        <begin position="135"/>
        <end position="147"/>
    </location>
</feature>
<dbReference type="AlphaFoldDB" id="A0A9N8DDE3"/>
<comment type="caution">
    <text evidence="2">The sequence shown here is derived from an EMBL/GenBank/DDBJ whole genome shotgun (WGS) entry which is preliminary data.</text>
</comment>
<sequence length="163" mass="17832">MSHKEAARGPSSAIWAPVFPANDPNKVVGISGSLTVWEQLLENAFANQVSGIDCVLKSTQREAFAYAIEHGKTTVKGDGSVQSVQERESMHRRLYHGWGCWHEISASLGYSSADALQNELEHDDSPQPNHDDNSKQATSIGTPFQRHTTTTPMSSSSKPQPEK</sequence>
<gene>
    <name evidence="2" type="ORF">SEMRO_96_G049510.1</name>
</gene>
<dbReference type="Proteomes" id="UP001153069">
    <property type="component" value="Unassembled WGS sequence"/>
</dbReference>
<feature type="compositionally biased region" description="Basic and acidic residues" evidence="1">
    <location>
        <begin position="119"/>
        <end position="134"/>
    </location>
</feature>
<accession>A0A9N8DDE3</accession>
<feature type="compositionally biased region" description="Low complexity" evidence="1">
    <location>
        <begin position="148"/>
        <end position="157"/>
    </location>
</feature>
<dbReference type="EMBL" id="CAICTM010000095">
    <property type="protein sequence ID" value="CAB9500943.1"/>
    <property type="molecule type" value="Genomic_DNA"/>
</dbReference>
<evidence type="ECO:0000256" key="1">
    <source>
        <dbReference type="SAM" id="MobiDB-lite"/>
    </source>
</evidence>
<proteinExistence type="predicted"/>
<name>A0A9N8DDE3_9STRA</name>
<organism evidence="2 3">
    <name type="scientific">Seminavis robusta</name>
    <dbReference type="NCBI Taxonomy" id="568900"/>
    <lineage>
        <taxon>Eukaryota</taxon>
        <taxon>Sar</taxon>
        <taxon>Stramenopiles</taxon>
        <taxon>Ochrophyta</taxon>
        <taxon>Bacillariophyta</taxon>
        <taxon>Bacillariophyceae</taxon>
        <taxon>Bacillariophycidae</taxon>
        <taxon>Naviculales</taxon>
        <taxon>Naviculaceae</taxon>
        <taxon>Seminavis</taxon>
    </lineage>
</organism>
<feature type="region of interest" description="Disordered" evidence="1">
    <location>
        <begin position="117"/>
        <end position="163"/>
    </location>
</feature>
<protein>
    <submittedName>
        <fullName evidence="2">Uncharacterized protein</fullName>
    </submittedName>
</protein>
<reference evidence="2" key="1">
    <citation type="submission" date="2020-06" db="EMBL/GenBank/DDBJ databases">
        <authorList>
            <consortium name="Plant Systems Biology data submission"/>
        </authorList>
    </citation>
    <scope>NUCLEOTIDE SEQUENCE</scope>
    <source>
        <strain evidence="2">D6</strain>
    </source>
</reference>
<keyword evidence="3" id="KW-1185">Reference proteome</keyword>
<evidence type="ECO:0000313" key="3">
    <source>
        <dbReference type="Proteomes" id="UP001153069"/>
    </source>
</evidence>
<evidence type="ECO:0000313" key="2">
    <source>
        <dbReference type="EMBL" id="CAB9500943.1"/>
    </source>
</evidence>